<accession>A4BP21</accession>
<proteinExistence type="predicted"/>
<protein>
    <submittedName>
        <fullName evidence="1">Uncharacterized protein</fullName>
    </submittedName>
</protein>
<dbReference type="Proteomes" id="UP000003374">
    <property type="component" value="Unassembled WGS sequence"/>
</dbReference>
<dbReference type="HOGENOM" id="CLU_3404549_0_0_6"/>
<dbReference type="EMBL" id="AAOF01000003">
    <property type="protein sequence ID" value="EAR22322.1"/>
    <property type="molecule type" value="Genomic_DNA"/>
</dbReference>
<gene>
    <name evidence="1" type="ORF">NB231_11319</name>
</gene>
<evidence type="ECO:0000313" key="1">
    <source>
        <dbReference type="EMBL" id="EAR22322.1"/>
    </source>
</evidence>
<reference evidence="1 2" key="1">
    <citation type="submission" date="2006-02" db="EMBL/GenBank/DDBJ databases">
        <authorList>
            <person name="Waterbury J."/>
            <person name="Ferriera S."/>
            <person name="Johnson J."/>
            <person name="Kravitz S."/>
            <person name="Halpern A."/>
            <person name="Remington K."/>
            <person name="Beeson K."/>
            <person name="Tran B."/>
            <person name="Rogers Y.-H."/>
            <person name="Friedman R."/>
            <person name="Venter J.C."/>
        </authorList>
    </citation>
    <scope>NUCLEOTIDE SEQUENCE [LARGE SCALE GENOMIC DNA]</scope>
    <source>
        <strain evidence="1 2">Nb-231</strain>
    </source>
</reference>
<keyword evidence="2" id="KW-1185">Reference proteome</keyword>
<dbReference type="AlphaFoldDB" id="A4BP21"/>
<dbReference type="STRING" id="314278.NB231_11319"/>
<sequence>MVLGAGLQFGFELDVSILRDTRRNLFHRLV</sequence>
<name>A4BP21_9GAMM</name>
<organism evidence="1 2">
    <name type="scientific">Nitrococcus mobilis Nb-231</name>
    <dbReference type="NCBI Taxonomy" id="314278"/>
    <lineage>
        <taxon>Bacteria</taxon>
        <taxon>Pseudomonadati</taxon>
        <taxon>Pseudomonadota</taxon>
        <taxon>Gammaproteobacteria</taxon>
        <taxon>Chromatiales</taxon>
        <taxon>Ectothiorhodospiraceae</taxon>
        <taxon>Nitrococcus</taxon>
    </lineage>
</organism>
<evidence type="ECO:0000313" key="2">
    <source>
        <dbReference type="Proteomes" id="UP000003374"/>
    </source>
</evidence>
<comment type="caution">
    <text evidence="1">The sequence shown here is derived from an EMBL/GenBank/DDBJ whole genome shotgun (WGS) entry which is preliminary data.</text>
</comment>